<accession>A0A8J8GE20</accession>
<dbReference type="HAMAP" id="MF_01462">
    <property type="entry name" value="CbiM"/>
    <property type="match status" value="1"/>
</dbReference>
<evidence type="ECO:0000256" key="11">
    <source>
        <dbReference type="ARBA" id="ARBA00023136"/>
    </source>
</evidence>
<feature type="transmembrane region" description="Helical" evidence="14">
    <location>
        <begin position="165"/>
        <end position="190"/>
    </location>
</feature>
<keyword evidence="16" id="KW-1185">Reference proteome</keyword>
<protein>
    <recommendedName>
        <fullName evidence="14">Cobalt transport protein CbiM</fullName>
    </recommendedName>
    <alternativeName>
        <fullName evidence="14">Energy-coupling factor transporter probable substrate-capture protein CbiM</fullName>
        <shortName evidence="14">ECF transporter S component CbiM</shortName>
    </alternativeName>
</protein>
<sequence length="251" mass="27512">MKKRLLAFLLLLIVYFVVNVPTNAAAMHIMEGYLPIGWTLFWWVVFLPFFIMGLVKIKKLTEEHPQLKLMLGLAGAFVFVLSALKIPSVTGSSSHPTGVGLGSVLFGPKMMTVLGTFVLFFQALLLAHGGITTLGANAFSMAVVGPLAGYYAYKLMNRLTNKQAIAIFSAAFMANMVTYLFTSLQLALAFPTNGVVTSFLKFITIFAVTQVPLAIVEGLLTIVVWNWIAAYNGKEIRLLENLKQGVFGHEK</sequence>
<keyword evidence="3 14" id="KW-0171">Cobalt transport</keyword>
<evidence type="ECO:0000256" key="8">
    <source>
        <dbReference type="ARBA" id="ARBA00022729"/>
    </source>
</evidence>
<dbReference type="UniPathway" id="UPA00148"/>
<dbReference type="AlphaFoldDB" id="A0A8J8GE20"/>
<organism evidence="15 16">
    <name type="scientific">Calidifontibacillus erzurumensis</name>
    <dbReference type="NCBI Taxonomy" id="2741433"/>
    <lineage>
        <taxon>Bacteria</taxon>
        <taxon>Bacillati</taxon>
        <taxon>Bacillota</taxon>
        <taxon>Bacilli</taxon>
        <taxon>Bacillales</taxon>
        <taxon>Bacillaceae</taxon>
        <taxon>Calidifontibacillus/Schinkia group</taxon>
        <taxon>Calidifontibacillus</taxon>
    </lineage>
</organism>
<dbReference type="GO" id="GO:0043190">
    <property type="term" value="C:ATP-binding cassette (ABC) transporter complex"/>
    <property type="evidence" value="ECO:0007669"/>
    <property type="project" value="InterPro"/>
</dbReference>
<keyword evidence="8" id="KW-0732">Signal</keyword>
<comment type="function">
    <text evidence="14">Part of the energy-coupling factor (ECF) transporter complex CbiMNOQ involved in cobalt import.</text>
</comment>
<comment type="caution">
    <text evidence="15">The sequence shown here is derived from an EMBL/GenBank/DDBJ whole genome shotgun (WGS) entry which is preliminary data.</text>
</comment>
<dbReference type="PANTHER" id="PTHR43627">
    <property type="match status" value="1"/>
</dbReference>
<evidence type="ECO:0000313" key="15">
    <source>
        <dbReference type="EMBL" id="NSL50673.1"/>
    </source>
</evidence>
<dbReference type="FunFam" id="1.10.1760.20:FF:000001">
    <property type="entry name" value="Cobalt transport protein CbiM"/>
    <property type="match status" value="1"/>
</dbReference>
<keyword evidence="12 14" id="KW-0170">Cobalt</keyword>
<dbReference type="PANTHER" id="PTHR43627:SF1">
    <property type="entry name" value="COBALT TRANSPORT PROTEIN CBIM"/>
    <property type="match status" value="1"/>
</dbReference>
<evidence type="ECO:0000256" key="4">
    <source>
        <dbReference type="ARBA" id="ARBA00022448"/>
    </source>
</evidence>
<dbReference type="Proteomes" id="UP000625804">
    <property type="component" value="Unassembled WGS sequence"/>
</dbReference>
<comment type="subunit">
    <text evidence="14">Forms an energy-coupling factor (ECF) transporter complex composed of an ATP-binding protein (A component, CbiO), a transmembrane protein (T component, CbiQ) and 2 possible substrate-capture proteins (S components, CbiM and CbiN) of unknown stoichimetry.</text>
</comment>
<evidence type="ECO:0000256" key="2">
    <source>
        <dbReference type="ARBA" id="ARBA00004953"/>
    </source>
</evidence>
<dbReference type="Pfam" id="PF01891">
    <property type="entry name" value="CbiM"/>
    <property type="match status" value="1"/>
</dbReference>
<dbReference type="NCBIfam" id="NF006184">
    <property type="entry name" value="PRK08319.1"/>
    <property type="match status" value="1"/>
</dbReference>
<dbReference type="InterPro" id="IPR002751">
    <property type="entry name" value="CbiM/NikMN"/>
</dbReference>
<evidence type="ECO:0000256" key="7">
    <source>
        <dbReference type="ARBA" id="ARBA00022692"/>
    </source>
</evidence>
<keyword evidence="11 14" id="KW-0472">Membrane</keyword>
<evidence type="ECO:0000256" key="10">
    <source>
        <dbReference type="ARBA" id="ARBA00023065"/>
    </source>
</evidence>
<evidence type="ECO:0000256" key="12">
    <source>
        <dbReference type="ARBA" id="ARBA00023285"/>
    </source>
</evidence>
<dbReference type="InterPro" id="IPR018024">
    <property type="entry name" value="CbiM"/>
</dbReference>
<feature type="transmembrane region" description="Helical" evidence="14">
    <location>
        <begin position="106"/>
        <end position="127"/>
    </location>
</feature>
<keyword evidence="6 14" id="KW-0169">Cobalamin biosynthesis</keyword>
<evidence type="ECO:0000256" key="6">
    <source>
        <dbReference type="ARBA" id="ARBA00022573"/>
    </source>
</evidence>
<proteinExistence type="inferred from homology"/>
<evidence type="ECO:0000256" key="1">
    <source>
        <dbReference type="ARBA" id="ARBA00004429"/>
    </source>
</evidence>
<comment type="pathway">
    <text evidence="2 14">Cofactor biosynthesis; adenosylcobalamin biosynthesis.</text>
</comment>
<keyword evidence="4 14" id="KW-0813">Transport</keyword>
<evidence type="ECO:0000256" key="13">
    <source>
        <dbReference type="ARBA" id="ARBA00060918"/>
    </source>
</evidence>
<dbReference type="NCBIfam" id="TIGR00123">
    <property type="entry name" value="cbiM"/>
    <property type="match status" value="1"/>
</dbReference>
<gene>
    <name evidence="14" type="primary">cbiM</name>
    <name evidence="15" type="ORF">HR057_02715</name>
</gene>
<dbReference type="GO" id="GO:0015087">
    <property type="term" value="F:cobalt ion transmembrane transporter activity"/>
    <property type="evidence" value="ECO:0007669"/>
    <property type="project" value="UniProtKB-UniRule"/>
</dbReference>
<keyword evidence="10 14" id="KW-0406">Ion transport</keyword>
<dbReference type="Gene3D" id="1.10.1760.20">
    <property type="match status" value="1"/>
</dbReference>
<evidence type="ECO:0000313" key="16">
    <source>
        <dbReference type="Proteomes" id="UP000625804"/>
    </source>
</evidence>
<keyword evidence="9 14" id="KW-1133">Transmembrane helix</keyword>
<feature type="transmembrane region" description="Helical" evidence="14">
    <location>
        <begin position="67"/>
        <end position="86"/>
    </location>
</feature>
<name>A0A8J8GE20_9BACI</name>
<keyword evidence="7 14" id="KW-0812">Transmembrane</keyword>
<evidence type="ECO:0000256" key="3">
    <source>
        <dbReference type="ARBA" id="ARBA00022426"/>
    </source>
</evidence>
<reference evidence="15" key="1">
    <citation type="submission" date="2020-06" db="EMBL/GenBank/DDBJ databases">
        <title>A novel thermopfilic bacterium from Erzurum, Turkey.</title>
        <authorList>
            <person name="Adiguzel A."/>
            <person name="Ay H."/>
            <person name="Baltaci M.O."/>
        </authorList>
    </citation>
    <scope>NUCLEOTIDE SEQUENCE</scope>
    <source>
        <strain evidence="15">P2</strain>
    </source>
</reference>
<evidence type="ECO:0000256" key="5">
    <source>
        <dbReference type="ARBA" id="ARBA00022475"/>
    </source>
</evidence>
<evidence type="ECO:0000256" key="9">
    <source>
        <dbReference type="ARBA" id="ARBA00022989"/>
    </source>
</evidence>
<dbReference type="GO" id="GO:0009236">
    <property type="term" value="P:cobalamin biosynthetic process"/>
    <property type="evidence" value="ECO:0007669"/>
    <property type="project" value="UniProtKB-UniRule"/>
</dbReference>
<keyword evidence="5 14" id="KW-1003">Cell membrane</keyword>
<feature type="transmembrane region" description="Helical" evidence="14">
    <location>
        <begin position="134"/>
        <end position="153"/>
    </location>
</feature>
<feature type="transmembrane region" description="Helical" evidence="14">
    <location>
        <begin position="202"/>
        <end position="228"/>
    </location>
</feature>
<feature type="transmembrane region" description="Helical" evidence="14">
    <location>
        <begin position="36"/>
        <end position="55"/>
    </location>
</feature>
<comment type="similarity">
    <text evidence="13 14">Belongs to the CbiM family.</text>
</comment>
<dbReference type="EMBL" id="JABTTE010000002">
    <property type="protein sequence ID" value="NSL50673.1"/>
    <property type="molecule type" value="Genomic_DNA"/>
</dbReference>
<evidence type="ECO:0000256" key="14">
    <source>
        <dbReference type="HAMAP-Rule" id="MF_01462"/>
    </source>
</evidence>
<comment type="subcellular location">
    <subcellularLocation>
        <location evidence="1">Cell inner membrane</location>
        <topology evidence="1">Multi-pass membrane protein</topology>
    </subcellularLocation>
    <subcellularLocation>
        <location evidence="14">Cell membrane</location>
        <topology evidence="14">Multi-pass membrane protein</topology>
    </subcellularLocation>
</comment>